<name>A0A4Z1GBS0_9HELO</name>
<dbReference type="EMBL" id="PQXK01000307">
    <property type="protein sequence ID" value="TGO32549.1"/>
    <property type="molecule type" value="Genomic_DNA"/>
</dbReference>
<comment type="caution">
    <text evidence="1">The sequence shown here is derived from an EMBL/GenBank/DDBJ whole genome shotgun (WGS) entry which is preliminary data.</text>
</comment>
<dbReference type="Proteomes" id="UP000297814">
    <property type="component" value="Unassembled WGS sequence"/>
</dbReference>
<proteinExistence type="predicted"/>
<gene>
    <name evidence="1" type="ORF">BHYA_0307g00020</name>
</gene>
<reference evidence="1 2" key="1">
    <citation type="submission" date="2017-12" db="EMBL/GenBank/DDBJ databases">
        <title>Comparative genomics of Botrytis spp.</title>
        <authorList>
            <person name="Valero-Jimenez C.A."/>
            <person name="Tapia P."/>
            <person name="Veloso J."/>
            <person name="Silva-Moreno E."/>
            <person name="Staats M."/>
            <person name="Valdes J.H."/>
            <person name="Van Kan J.A.L."/>
        </authorList>
    </citation>
    <scope>NUCLEOTIDE SEQUENCE [LARGE SCALE GENOMIC DNA]</scope>
    <source>
        <strain evidence="1 2">Bh0001</strain>
    </source>
</reference>
<keyword evidence="2" id="KW-1185">Reference proteome</keyword>
<organism evidence="1 2">
    <name type="scientific">Botrytis hyacinthi</name>
    <dbReference type="NCBI Taxonomy" id="278943"/>
    <lineage>
        <taxon>Eukaryota</taxon>
        <taxon>Fungi</taxon>
        <taxon>Dikarya</taxon>
        <taxon>Ascomycota</taxon>
        <taxon>Pezizomycotina</taxon>
        <taxon>Leotiomycetes</taxon>
        <taxon>Helotiales</taxon>
        <taxon>Sclerotiniaceae</taxon>
        <taxon>Botrytis</taxon>
    </lineage>
</organism>
<dbReference type="AlphaFoldDB" id="A0A4Z1GBS0"/>
<evidence type="ECO:0000313" key="2">
    <source>
        <dbReference type="Proteomes" id="UP000297814"/>
    </source>
</evidence>
<sequence length="85" mass="9660">MCAEPATNPLQLLKGMIYGFFTEYSDNQGPNSDYPIGFSSKRHEQRQTGTRWTGFDFEIQVLFLSPQSLGGCNFQYYACVICCKL</sequence>
<accession>A0A4Z1GBS0</accession>
<protein>
    <submittedName>
        <fullName evidence="1">Uncharacterized protein</fullName>
    </submittedName>
</protein>
<evidence type="ECO:0000313" key="1">
    <source>
        <dbReference type="EMBL" id="TGO32549.1"/>
    </source>
</evidence>